<evidence type="ECO:0000256" key="1">
    <source>
        <dbReference type="SAM" id="MobiDB-lite"/>
    </source>
</evidence>
<keyword evidence="2" id="KW-0732">Signal</keyword>
<dbReference type="InterPro" id="IPR025091">
    <property type="entry name" value="DUF4019"/>
</dbReference>
<proteinExistence type="predicted"/>
<reference evidence="3 4" key="1">
    <citation type="submission" date="2017-10" db="EMBL/GenBank/DDBJ databases">
        <title>Draft genome of Longibacter Salinarum.</title>
        <authorList>
            <person name="Goh K.M."/>
            <person name="Shamsir M.S."/>
            <person name="Lim S.W."/>
        </authorList>
    </citation>
    <scope>NUCLEOTIDE SEQUENCE [LARGE SCALE GENOMIC DNA]</scope>
    <source>
        <strain evidence="3 4">KCTC 52045</strain>
    </source>
</reference>
<feature type="region of interest" description="Disordered" evidence="1">
    <location>
        <begin position="151"/>
        <end position="170"/>
    </location>
</feature>
<gene>
    <name evidence="3" type="ORF">CRI94_13890</name>
</gene>
<dbReference type="EMBL" id="PDEQ01000007">
    <property type="protein sequence ID" value="PEN12602.1"/>
    <property type="molecule type" value="Genomic_DNA"/>
</dbReference>
<dbReference type="Proteomes" id="UP000220102">
    <property type="component" value="Unassembled WGS sequence"/>
</dbReference>
<comment type="caution">
    <text evidence="3">The sequence shown here is derived from an EMBL/GenBank/DDBJ whole genome shotgun (WGS) entry which is preliminary data.</text>
</comment>
<name>A0A2A8CV84_9BACT</name>
<feature type="compositionally biased region" description="Gly residues" evidence="1">
    <location>
        <begin position="160"/>
        <end position="170"/>
    </location>
</feature>
<feature type="signal peptide" evidence="2">
    <location>
        <begin position="1"/>
        <end position="27"/>
    </location>
</feature>
<protein>
    <recommendedName>
        <fullName evidence="5">DUF4019 domain-containing protein</fullName>
    </recommendedName>
</protein>
<keyword evidence="4" id="KW-1185">Reference proteome</keyword>
<dbReference type="OrthoDB" id="21915at2"/>
<feature type="chain" id="PRO_5012653729" description="DUF4019 domain-containing protein" evidence="2">
    <location>
        <begin position="28"/>
        <end position="170"/>
    </location>
</feature>
<evidence type="ECO:0000256" key="2">
    <source>
        <dbReference type="SAM" id="SignalP"/>
    </source>
</evidence>
<organism evidence="3 4">
    <name type="scientific">Longibacter salinarum</name>
    <dbReference type="NCBI Taxonomy" id="1850348"/>
    <lineage>
        <taxon>Bacteria</taxon>
        <taxon>Pseudomonadati</taxon>
        <taxon>Rhodothermota</taxon>
        <taxon>Rhodothermia</taxon>
        <taxon>Rhodothermales</taxon>
        <taxon>Salisaetaceae</taxon>
        <taxon>Longibacter</taxon>
    </lineage>
</organism>
<evidence type="ECO:0008006" key="5">
    <source>
        <dbReference type="Google" id="ProtNLM"/>
    </source>
</evidence>
<dbReference type="Pfam" id="PF13211">
    <property type="entry name" value="DUF4019"/>
    <property type="match status" value="1"/>
</dbReference>
<sequence>MHMKRIVRSTFAFAMSLLLFVGAPVMAQDSGAATDTAAAKESARAVAQEWLKTNDEGQFDASYQAAASMMQDQVEQKVWAQKNKQKQSQLGDVKSREFAEAQYRESLPQVEGGPFVVIRYEAEYNPATFNEVVLTTQEDGEWKVASYAVQPMRPAAPPQGGNGGPGGGGK</sequence>
<evidence type="ECO:0000313" key="3">
    <source>
        <dbReference type="EMBL" id="PEN12602.1"/>
    </source>
</evidence>
<evidence type="ECO:0000313" key="4">
    <source>
        <dbReference type="Proteomes" id="UP000220102"/>
    </source>
</evidence>
<dbReference type="AlphaFoldDB" id="A0A2A8CV84"/>
<accession>A0A2A8CV84</accession>